<dbReference type="SMART" id="SM00530">
    <property type="entry name" value="HTH_XRE"/>
    <property type="match status" value="1"/>
</dbReference>
<keyword evidence="3" id="KW-1185">Reference proteome</keyword>
<evidence type="ECO:0000313" key="3">
    <source>
        <dbReference type="Proteomes" id="UP001519292"/>
    </source>
</evidence>
<reference evidence="2 3" key="1">
    <citation type="submission" date="2021-03" db="EMBL/GenBank/DDBJ databases">
        <title>Genomic Encyclopedia of Type Strains, Phase IV (KMG-IV): sequencing the most valuable type-strain genomes for metagenomic binning, comparative biology and taxonomic classification.</title>
        <authorList>
            <person name="Goeker M."/>
        </authorList>
    </citation>
    <scope>NUCLEOTIDE SEQUENCE [LARGE SCALE GENOMIC DNA]</scope>
    <source>
        <strain evidence="2 3">DSM 101872</strain>
    </source>
</reference>
<evidence type="ECO:0000313" key="2">
    <source>
        <dbReference type="EMBL" id="MBP2058716.1"/>
    </source>
</evidence>
<dbReference type="CDD" id="cd00093">
    <property type="entry name" value="HTH_XRE"/>
    <property type="match status" value="1"/>
</dbReference>
<dbReference type="PROSITE" id="PS50943">
    <property type="entry name" value="HTH_CROC1"/>
    <property type="match status" value="1"/>
</dbReference>
<protein>
    <submittedName>
        <fullName evidence="2">Transcriptional regulator with XRE-family HTH domain</fullName>
    </submittedName>
</protein>
<dbReference type="InterPro" id="IPR001387">
    <property type="entry name" value="Cro/C1-type_HTH"/>
</dbReference>
<dbReference type="InterPro" id="IPR010982">
    <property type="entry name" value="Lambda_DNA-bd_dom_sf"/>
</dbReference>
<dbReference type="Gene3D" id="1.25.40.10">
    <property type="entry name" value="Tetratricopeptide repeat domain"/>
    <property type="match status" value="1"/>
</dbReference>
<name>A0ABS4MG95_9LACO</name>
<dbReference type="RefSeq" id="WP_209687438.1">
    <property type="nucleotide sequence ID" value="NZ_JAGGLU010000013.1"/>
</dbReference>
<comment type="caution">
    <text evidence="2">The sequence shown here is derived from an EMBL/GenBank/DDBJ whole genome shotgun (WGS) entry which is preliminary data.</text>
</comment>
<dbReference type="EMBL" id="JAGGLU010000013">
    <property type="protein sequence ID" value="MBP2058716.1"/>
    <property type="molecule type" value="Genomic_DNA"/>
</dbReference>
<evidence type="ECO:0000259" key="1">
    <source>
        <dbReference type="PROSITE" id="PS50943"/>
    </source>
</evidence>
<dbReference type="SUPFAM" id="SSF47413">
    <property type="entry name" value="lambda repressor-like DNA-binding domains"/>
    <property type="match status" value="1"/>
</dbReference>
<gene>
    <name evidence="2" type="ORF">J2Z60_001905</name>
</gene>
<dbReference type="InterPro" id="IPR011990">
    <property type="entry name" value="TPR-like_helical_dom_sf"/>
</dbReference>
<organism evidence="2 3">
    <name type="scientific">Lactobacillus colini</name>
    <dbReference type="NCBI Taxonomy" id="1819254"/>
    <lineage>
        <taxon>Bacteria</taxon>
        <taxon>Bacillati</taxon>
        <taxon>Bacillota</taxon>
        <taxon>Bacilli</taxon>
        <taxon>Lactobacillales</taxon>
        <taxon>Lactobacillaceae</taxon>
        <taxon>Lactobacillus</taxon>
    </lineage>
</organism>
<proteinExistence type="predicted"/>
<accession>A0ABS4MG95</accession>
<dbReference type="Proteomes" id="UP001519292">
    <property type="component" value="Unassembled WGS sequence"/>
</dbReference>
<feature type="domain" description="HTH cro/C1-type" evidence="1">
    <location>
        <begin position="7"/>
        <end position="60"/>
    </location>
</feature>
<sequence>MTIGEALKEEQKRLGLTAKEMAAGIVSKSMYSKVINNKARLGADLLLKILFFHEIDIESFLDKTKDTYAPANIILEENLSKKIGTAFNNHDIDKVKHYAIEIKNLSNNPYLVQRAQIASAFLTNNLDKLDSHFSNLILKELSTHNNWIHNVQALNLFSNSMLVLPEDSVENQMKIFFIRMKRIGNKSEAMLERYAIVCSNYLHWKYSLINKGDLADKNYNDYNIKNAINFLNSINQIPHLMIYSISGQYYKSLFNNDIASALKIKEYLGRLGFGDLTGNWPV</sequence>